<dbReference type="EMBL" id="SISK01000008">
    <property type="protein sequence ID" value="TBN39112.1"/>
    <property type="molecule type" value="Genomic_DNA"/>
</dbReference>
<evidence type="ECO:0000313" key="3">
    <source>
        <dbReference type="Proteomes" id="UP000293520"/>
    </source>
</evidence>
<name>A0A4V2JC41_9RHOB</name>
<evidence type="ECO:0000256" key="1">
    <source>
        <dbReference type="SAM" id="SignalP"/>
    </source>
</evidence>
<sequence>MARLLSLILIAAIPVLVAAQEPPSIEGQIDPTAFDDGQRSIVLRVPHGAAMLEPASIALVKSRANVRRGDGGDILVEIIDRRGSLMDQWNAPHPHMRNAERLAVEEARYVLPYSKALSSVRITDLQSGQVMEARLDRAIEDFCAAEPADIACDQIDLQADITAVDGSQRSLPVSEFTHVTLRATFQNLQGETDGVSMAIAPFFVSPNLSVQTADPTSFTEGRVDGSYRRVERVTYRIACNAPGPGRIFPQAVIGATGGPAVVDVDPDNNRFNTILDIDCT</sequence>
<reference evidence="2 3" key="1">
    <citation type="submission" date="2019-02" db="EMBL/GenBank/DDBJ databases">
        <title>Paracoccus subflavus sp. nov., isolated from marine sediment of the Pacific Ocean.</title>
        <authorList>
            <person name="Zhang G."/>
        </authorList>
    </citation>
    <scope>NUCLEOTIDE SEQUENCE [LARGE SCALE GENOMIC DNA]</scope>
    <source>
        <strain evidence="2 3">GY0581</strain>
    </source>
</reference>
<feature type="signal peptide" evidence="1">
    <location>
        <begin position="1"/>
        <end position="19"/>
    </location>
</feature>
<evidence type="ECO:0000313" key="2">
    <source>
        <dbReference type="EMBL" id="TBN39112.1"/>
    </source>
</evidence>
<protein>
    <submittedName>
        <fullName evidence="2">Uncharacterized protein</fullName>
    </submittedName>
</protein>
<accession>A0A4V2JC41</accession>
<keyword evidence="3" id="KW-1185">Reference proteome</keyword>
<dbReference type="AlphaFoldDB" id="A0A4V2JC41"/>
<comment type="caution">
    <text evidence="2">The sequence shown here is derived from an EMBL/GenBank/DDBJ whole genome shotgun (WGS) entry which is preliminary data.</text>
</comment>
<dbReference type="RefSeq" id="WP_130991535.1">
    <property type="nucleotide sequence ID" value="NZ_SISK01000008.1"/>
</dbReference>
<dbReference type="Proteomes" id="UP000293520">
    <property type="component" value="Unassembled WGS sequence"/>
</dbReference>
<gene>
    <name evidence="2" type="ORF">EYE42_11815</name>
</gene>
<organism evidence="2 3">
    <name type="scientific">Paracoccus subflavus</name>
    <dbReference type="NCBI Taxonomy" id="2528244"/>
    <lineage>
        <taxon>Bacteria</taxon>
        <taxon>Pseudomonadati</taxon>
        <taxon>Pseudomonadota</taxon>
        <taxon>Alphaproteobacteria</taxon>
        <taxon>Rhodobacterales</taxon>
        <taxon>Paracoccaceae</taxon>
        <taxon>Paracoccus</taxon>
    </lineage>
</organism>
<keyword evidence="1" id="KW-0732">Signal</keyword>
<proteinExistence type="predicted"/>
<feature type="chain" id="PRO_5020674788" evidence="1">
    <location>
        <begin position="20"/>
        <end position="280"/>
    </location>
</feature>